<name>A0A0D8XT48_DICVI</name>
<reference evidence="2" key="2">
    <citation type="journal article" date="2016" name="Sci. Rep.">
        <title>Dictyocaulus viviparus genome, variome and transcriptome elucidate lungworm biology and support future intervention.</title>
        <authorList>
            <person name="McNulty S.N."/>
            <person name="Strube C."/>
            <person name="Rosa B.A."/>
            <person name="Martin J.C."/>
            <person name="Tyagi R."/>
            <person name="Choi Y.J."/>
            <person name="Wang Q."/>
            <person name="Hallsworth Pepin K."/>
            <person name="Zhang X."/>
            <person name="Ozersky P."/>
            <person name="Wilson R.K."/>
            <person name="Sternberg P.W."/>
            <person name="Gasser R.B."/>
            <person name="Mitreva M."/>
        </authorList>
    </citation>
    <scope>NUCLEOTIDE SEQUENCE [LARGE SCALE GENOMIC DNA]</scope>
    <source>
        <strain evidence="2">HannoverDv2000</strain>
    </source>
</reference>
<accession>A0A0D8XT48</accession>
<evidence type="ECO:0000313" key="1">
    <source>
        <dbReference type="EMBL" id="KJH45561.1"/>
    </source>
</evidence>
<dbReference type="Proteomes" id="UP000053766">
    <property type="component" value="Unassembled WGS sequence"/>
</dbReference>
<reference evidence="1 2" key="1">
    <citation type="submission" date="2013-11" db="EMBL/GenBank/DDBJ databases">
        <title>Draft genome of the bovine lungworm Dictyocaulus viviparus.</title>
        <authorList>
            <person name="Mitreva M."/>
        </authorList>
    </citation>
    <scope>NUCLEOTIDE SEQUENCE [LARGE SCALE GENOMIC DNA]</scope>
    <source>
        <strain evidence="1 2">HannoverDv2000</strain>
    </source>
</reference>
<dbReference type="EMBL" id="KN716401">
    <property type="protein sequence ID" value="KJH45561.1"/>
    <property type="molecule type" value="Genomic_DNA"/>
</dbReference>
<protein>
    <submittedName>
        <fullName evidence="1">Uncharacterized protein</fullName>
    </submittedName>
</protein>
<dbReference type="OrthoDB" id="5874731at2759"/>
<sequence>MNPATGKAMRRSDEKIWFYLSINKIKSPVTIRLKPPIWKKTRDEIISLKVTIRDAECYSAPTNSSFSVHLLALDFNDRFLDTFDLRNEQFKYNETTTTRVFKTCE</sequence>
<organism evidence="1 2">
    <name type="scientific">Dictyocaulus viviparus</name>
    <name type="common">Bovine lungworm</name>
    <dbReference type="NCBI Taxonomy" id="29172"/>
    <lineage>
        <taxon>Eukaryota</taxon>
        <taxon>Metazoa</taxon>
        <taxon>Ecdysozoa</taxon>
        <taxon>Nematoda</taxon>
        <taxon>Chromadorea</taxon>
        <taxon>Rhabditida</taxon>
        <taxon>Rhabditina</taxon>
        <taxon>Rhabditomorpha</taxon>
        <taxon>Strongyloidea</taxon>
        <taxon>Metastrongylidae</taxon>
        <taxon>Dictyocaulus</taxon>
    </lineage>
</organism>
<proteinExistence type="predicted"/>
<dbReference type="AlphaFoldDB" id="A0A0D8XT48"/>
<evidence type="ECO:0000313" key="2">
    <source>
        <dbReference type="Proteomes" id="UP000053766"/>
    </source>
</evidence>
<gene>
    <name evidence="1" type="ORF">DICVIV_08398</name>
</gene>
<keyword evidence="2" id="KW-1185">Reference proteome</keyword>